<reference evidence="1 2" key="1">
    <citation type="submission" date="2019-02" db="EMBL/GenBank/DDBJ databases">
        <title>Halonotius sp. a new haloqrchaeon isolated from saline water.</title>
        <authorList>
            <person name="Duran-Viseras A."/>
            <person name="Sanchez-Porro C."/>
            <person name="Ventosa A."/>
        </authorList>
    </citation>
    <scope>NUCLEOTIDE SEQUENCE [LARGE SCALE GENOMIC DNA]</scope>
    <source>
        <strain evidence="1 2">F9-27</strain>
    </source>
</reference>
<dbReference type="GO" id="GO:0016491">
    <property type="term" value="F:oxidoreductase activity"/>
    <property type="evidence" value="ECO:0007669"/>
    <property type="project" value="TreeGrafter"/>
</dbReference>
<comment type="caution">
    <text evidence="1">The sequence shown here is derived from an EMBL/GenBank/DDBJ whole genome shotgun (WGS) entry which is preliminary data.</text>
</comment>
<dbReference type="InterPro" id="IPR016024">
    <property type="entry name" value="ARM-type_fold"/>
</dbReference>
<dbReference type="InterPro" id="IPR004155">
    <property type="entry name" value="PBS_lyase_HEAT"/>
</dbReference>
<dbReference type="Gene3D" id="1.25.10.10">
    <property type="entry name" value="Leucine-rich Repeat Variant"/>
    <property type="match status" value="3"/>
</dbReference>
<gene>
    <name evidence="1" type="ORF">EWF95_06670</name>
</gene>
<dbReference type="PANTHER" id="PTHR12697:SF5">
    <property type="entry name" value="DEOXYHYPUSINE HYDROXYLASE"/>
    <property type="match status" value="1"/>
</dbReference>
<keyword evidence="2" id="KW-1185">Reference proteome</keyword>
<dbReference type="OrthoDB" id="330304at2157"/>
<dbReference type="AlphaFoldDB" id="A0A544QMT0"/>
<evidence type="ECO:0000313" key="1">
    <source>
        <dbReference type="EMBL" id="TQQ80174.1"/>
    </source>
</evidence>
<dbReference type="RefSeq" id="WP_142443297.1">
    <property type="nucleotide sequence ID" value="NZ_SESI01000002.1"/>
</dbReference>
<name>A0A544QMT0_9EURY</name>
<dbReference type="PANTHER" id="PTHR12697">
    <property type="entry name" value="PBS LYASE HEAT-LIKE PROTEIN"/>
    <property type="match status" value="1"/>
</dbReference>
<sequence>MAKSPARGTADYLYSLADRGEYAELIRHIRDHSDQNVRYGASGILAESAGEFAEAVTPETQQALIDCVLNEPSDTIRANVLTILFTVDESTFDTIITRLESNPDETPTETPYPLILTKWQSSDSWSLRFLAIVGFSRARSQSSISRLRTVLKRETDYRVVKRAIEATGTVGDETFVSPIQEYLRADGSEFHQSVSTEQLESVREAAVEALVEIGTDAAYEALVSASRSTDEDLKAHVISEIGRFGAQETVDLVVDKLDDDDNENVREEAAAGVITTFTETDFDEGGAVRQQAIEKMAEEISTDVSAEFASIVEDSPHKSEQRNAAWLLGQLETSNPEAIDTLVSALNDEDDNLRKIASASLTKLDQSDVEEKIDSFLDTVDEDTDAHTLASFVQKTLHSSGEEAKKEMVEYTHVADPSDYTSGE</sequence>
<dbReference type="Proteomes" id="UP000315385">
    <property type="component" value="Unassembled WGS sequence"/>
</dbReference>
<protein>
    <submittedName>
        <fullName evidence="1">HEAT repeat domain-containing protein</fullName>
    </submittedName>
</protein>
<dbReference type="SUPFAM" id="SSF48371">
    <property type="entry name" value="ARM repeat"/>
    <property type="match status" value="1"/>
</dbReference>
<dbReference type="Pfam" id="PF13646">
    <property type="entry name" value="HEAT_2"/>
    <property type="match status" value="2"/>
</dbReference>
<dbReference type="EMBL" id="SESI01000002">
    <property type="protein sequence ID" value="TQQ80174.1"/>
    <property type="molecule type" value="Genomic_DNA"/>
</dbReference>
<dbReference type="InterPro" id="IPR011989">
    <property type="entry name" value="ARM-like"/>
</dbReference>
<organism evidence="1 2">
    <name type="scientific">Halonotius roseus</name>
    <dbReference type="NCBI Taxonomy" id="2511997"/>
    <lineage>
        <taxon>Archaea</taxon>
        <taxon>Methanobacteriati</taxon>
        <taxon>Methanobacteriota</taxon>
        <taxon>Stenosarchaea group</taxon>
        <taxon>Halobacteria</taxon>
        <taxon>Halobacteriales</taxon>
        <taxon>Haloferacaceae</taxon>
        <taxon>Halonotius</taxon>
    </lineage>
</organism>
<accession>A0A544QMT0</accession>
<proteinExistence type="predicted"/>
<dbReference type="SMART" id="SM00567">
    <property type="entry name" value="EZ_HEAT"/>
    <property type="match status" value="3"/>
</dbReference>
<evidence type="ECO:0000313" key="2">
    <source>
        <dbReference type="Proteomes" id="UP000315385"/>
    </source>
</evidence>